<sequence length="53" mass="6183">PTIGFWSMVISGEEEFDRILNPGAVFNTKEMRENAAKNYKEGLEIIRERDRSH</sequence>
<dbReference type="AlphaFoldDB" id="A0A0F8VW77"/>
<protein>
    <submittedName>
        <fullName evidence="1">Uncharacterized protein</fullName>
    </submittedName>
</protein>
<organism evidence="1">
    <name type="scientific">marine sediment metagenome</name>
    <dbReference type="NCBI Taxonomy" id="412755"/>
    <lineage>
        <taxon>unclassified sequences</taxon>
        <taxon>metagenomes</taxon>
        <taxon>ecological metagenomes</taxon>
    </lineage>
</organism>
<proteinExistence type="predicted"/>
<comment type="caution">
    <text evidence="1">The sequence shown here is derived from an EMBL/GenBank/DDBJ whole genome shotgun (WGS) entry which is preliminary data.</text>
</comment>
<gene>
    <name evidence="1" type="ORF">LCGC14_3143080</name>
</gene>
<reference evidence="1" key="1">
    <citation type="journal article" date="2015" name="Nature">
        <title>Complex archaea that bridge the gap between prokaryotes and eukaryotes.</title>
        <authorList>
            <person name="Spang A."/>
            <person name="Saw J.H."/>
            <person name="Jorgensen S.L."/>
            <person name="Zaremba-Niedzwiedzka K."/>
            <person name="Martijn J."/>
            <person name="Lind A.E."/>
            <person name="van Eijk R."/>
            <person name="Schleper C."/>
            <person name="Guy L."/>
            <person name="Ettema T.J."/>
        </authorList>
    </citation>
    <scope>NUCLEOTIDE SEQUENCE</scope>
</reference>
<dbReference type="EMBL" id="LAZR01068963">
    <property type="protein sequence ID" value="KKK48638.1"/>
    <property type="molecule type" value="Genomic_DNA"/>
</dbReference>
<feature type="non-terminal residue" evidence="1">
    <location>
        <position position="1"/>
    </location>
</feature>
<evidence type="ECO:0000313" key="1">
    <source>
        <dbReference type="EMBL" id="KKK48638.1"/>
    </source>
</evidence>
<accession>A0A0F8VW77</accession>
<name>A0A0F8VW77_9ZZZZ</name>